<keyword evidence="1" id="KW-0812">Transmembrane</keyword>
<proteinExistence type="predicted"/>
<keyword evidence="1" id="KW-1133">Transmembrane helix</keyword>
<sequence length="343" mass="38925">MSYKICKQTDDRIVLQDTGGFIDFIFGNVLAALGSGLIYLGWFGYQDTGELLMPLIIALVGCCFFFPVFKVNRLVIDAVNKEVVKTKSWFGITTNKEVITNRSLSLLEMSGFTSGEVEAFFDSNERAQYHYSLKFYSYPEWNLSMRSFSSMLDVALFIGRYFDTDLAMVVQHKRHKFTAKGLLKNHQITPLPNDSTVKEVGFQEIRVASTRGGIIRQWAVPVSLSMWAIMTSGFLLYLSALEGFTYIPVALQYLLAFNFSFGISFLIIKNYVPNHLKIDHGNLIVKTSLFGARKYPLSEVIGVVNVAKITYLITRKGSERLAYKIPTKYSYAIHSWLLSFLNK</sequence>
<feature type="transmembrane region" description="Helical" evidence="1">
    <location>
        <begin position="246"/>
        <end position="268"/>
    </location>
</feature>
<feature type="transmembrane region" description="Helical" evidence="1">
    <location>
        <begin position="51"/>
        <end position="69"/>
    </location>
</feature>
<keyword evidence="1" id="KW-0472">Membrane</keyword>
<feature type="transmembrane region" description="Helical" evidence="1">
    <location>
        <begin position="21"/>
        <end position="45"/>
    </location>
</feature>
<feature type="transmembrane region" description="Helical" evidence="1">
    <location>
        <begin position="218"/>
        <end position="240"/>
    </location>
</feature>
<evidence type="ECO:0000313" key="3">
    <source>
        <dbReference type="Proteomes" id="UP000191820"/>
    </source>
</evidence>
<dbReference type="RefSeq" id="WP_080916710.1">
    <property type="nucleotide sequence ID" value="NZ_CP020472.1"/>
</dbReference>
<keyword evidence="3" id="KW-1185">Reference proteome</keyword>
<evidence type="ECO:0000313" key="2">
    <source>
        <dbReference type="EMBL" id="ARD23736.1"/>
    </source>
</evidence>
<dbReference type="EMBL" id="CP020472">
    <property type="protein sequence ID" value="ARD23736.1"/>
    <property type="molecule type" value="Genomic_DNA"/>
</dbReference>
<dbReference type="Proteomes" id="UP000191820">
    <property type="component" value="Chromosome"/>
</dbReference>
<accession>A0ABM6JQW1</accession>
<gene>
    <name evidence="2" type="ORF">SJ2017_3487</name>
</gene>
<reference evidence="2 3" key="1">
    <citation type="submission" date="2017-03" db="EMBL/GenBank/DDBJ databases">
        <title>Genome sequencing of Shewanella japonica KCTC 22435.</title>
        <authorList>
            <person name="Kim K.M."/>
        </authorList>
    </citation>
    <scope>NUCLEOTIDE SEQUENCE [LARGE SCALE GENOMIC DNA]</scope>
    <source>
        <strain evidence="2 3">KCTC 22435</strain>
    </source>
</reference>
<name>A0ABM6JQW1_9GAMM</name>
<protein>
    <submittedName>
        <fullName evidence="2">Uncharacterized protein</fullName>
    </submittedName>
</protein>
<evidence type="ECO:0000256" key="1">
    <source>
        <dbReference type="SAM" id="Phobius"/>
    </source>
</evidence>
<organism evidence="2 3">
    <name type="scientific">Shewanella japonica</name>
    <dbReference type="NCBI Taxonomy" id="93973"/>
    <lineage>
        <taxon>Bacteria</taxon>
        <taxon>Pseudomonadati</taxon>
        <taxon>Pseudomonadota</taxon>
        <taxon>Gammaproteobacteria</taxon>
        <taxon>Alteromonadales</taxon>
        <taxon>Shewanellaceae</taxon>
        <taxon>Shewanella</taxon>
    </lineage>
</organism>